<sequence>MEEESNKSEHDIDMQDIIAVGGGGFGIGEDSDEGVCEQPNSGQGMVAIGGLGALSLRLKSRGEDGPTIAGGWLKLEKDWVDEDLEGDTTNVTYVGDDDEVGGTATRSPTGNTNVALAPSTTMSASMQRLGEVEEVAEGDEVEDVADAEDESDEDEDDVPGDEWVDKRSDSERS</sequence>
<comment type="caution">
    <text evidence="2">The sequence shown here is derived from an EMBL/GenBank/DDBJ whole genome shotgun (WGS) entry which is preliminary data.</text>
</comment>
<evidence type="ECO:0000313" key="2">
    <source>
        <dbReference type="EMBL" id="GBG65670.1"/>
    </source>
</evidence>
<evidence type="ECO:0000313" key="3">
    <source>
        <dbReference type="Proteomes" id="UP000265515"/>
    </source>
</evidence>
<feature type="compositionally biased region" description="Polar residues" evidence="1">
    <location>
        <begin position="104"/>
        <end position="126"/>
    </location>
</feature>
<feature type="compositionally biased region" description="Basic and acidic residues" evidence="1">
    <location>
        <begin position="163"/>
        <end position="173"/>
    </location>
</feature>
<feature type="compositionally biased region" description="Acidic residues" evidence="1">
    <location>
        <begin position="132"/>
        <end position="162"/>
    </location>
</feature>
<feature type="region of interest" description="Disordered" evidence="1">
    <location>
        <begin position="88"/>
        <end position="173"/>
    </location>
</feature>
<feature type="region of interest" description="Disordered" evidence="1">
    <location>
        <begin position="19"/>
        <end position="41"/>
    </location>
</feature>
<name>A0A388K6J1_CHABU</name>
<dbReference type="EMBL" id="BFEA01000064">
    <property type="protein sequence ID" value="GBG65670.1"/>
    <property type="molecule type" value="Genomic_DNA"/>
</dbReference>
<proteinExistence type="predicted"/>
<dbReference type="Gramene" id="GBG65670">
    <property type="protein sequence ID" value="GBG65670"/>
    <property type="gene ID" value="CBR_g51970"/>
</dbReference>
<organism evidence="2 3">
    <name type="scientific">Chara braunii</name>
    <name type="common">Braun's stonewort</name>
    <dbReference type="NCBI Taxonomy" id="69332"/>
    <lineage>
        <taxon>Eukaryota</taxon>
        <taxon>Viridiplantae</taxon>
        <taxon>Streptophyta</taxon>
        <taxon>Charophyceae</taxon>
        <taxon>Charales</taxon>
        <taxon>Characeae</taxon>
        <taxon>Chara</taxon>
    </lineage>
</organism>
<keyword evidence="3" id="KW-1185">Reference proteome</keyword>
<reference evidence="2 3" key="1">
    <citation type="journal article" date="2018" name="Cell">
        <title>The Chara Genome: Secondary Complexity and Implications for Plant Terrestrialization.</title>
        <authorList>
            <person name="Nishiyama T."/>
            <person name="Sakayama H."/>
            <person name="Vries J.D."/>
            <person name="Buschmann H."/>
            <person name="Saint-Marcoux D."/>
            <person name="Ullrich K.K."/>
            <person name="Haas F.B."/>
            <person name="Vanderstraeten L."/>
            <person name="Becker D."/>
            <person name="Lang D."/>
            <person name="Vosolsobe S."/>
            <person name="Rombauts S."/>
            <person name="Wilhelmsson P.K.I."/>
            <person name="Janitza P."/>
            <person name="Kern R."/>
            <person name="Heyl A."/>
            <person name="Rumpler F."/>
            <person name="Villalobos L.I.A.C."/>
            <person name="Clay J.M."/>
            <person name="Skokan R."/>
            <person name="Toyoda A."/>
            <person name="Suzuki Y."/>
            <person name="Kagoshima H."/>
            <person name="Schijlen E."/>
            <person name="Tajeshwar N."/>
            <person name="Catarino B."/>
            <person name="Hetherington A.J."/>
            <person name="Saltykova A."/>
            <person name="Bonnot C."/>
            <person name="Breuninger H."/>
            <person name="Symeonidi A."/>
            <person name="Radhakrishnan G.V."/>
            <person name="Van Nieuwerburgh F."/>
            <person name="Deforce D."/>
            <person name="Chang C."/>
            <person name="Karol K.G."/>
            <person name="Hedrich R."/>
            <person name="Ulvskov P."/>
            <person name="Glockner G."/>
            <person name="Delwiche C.F."/>
            <person name="Petrasek J."/>
            <person name="Van de Peer Y."/>
            <person name="Friml J."/>
            <person name="Beilby M."/>
            <person name="Dolan L."/>
            <person name="Kohara Y."/>
            <person name="Sugano S."/>
            <person name="Fujiyama A."/>
            <person name="Delaux P.-M."/>
            <person name="Quint M."/>
            <person name="TheiBen G."/>
            <person name="Hagemann M."/>
            <person name="Harholt J."/>
            <person name="Dunand C."/>
            <person name="Zachgo S."/>
            <person name="Langdale J."/>
            <person name="Maumus F."/>
            <person name="Straeten D.V.D."/>
            <person name="Gould S.B."/>
            <person name="Rensing S.A."/>
        </authorList>
    </citation>
    <scope>NUCLEOTIDE SEQUENCE [LARGE SCALE GENOMIC DNA]</scope>
    <source>
        <strain evidence="2 3">S276</strain>
    </source>
</reference>
<dbReference type="Proteomes" id="UP000265515">
    <property type="component" value="Unassembled WGS sequence"/>
</dbReference>
<protein>
    <submittedName>
        <fullName evidence="2">Uncharacterized protein</fullName>
    </submittedName>
</protein>
<dbReference type="AlphaFoldDB" id="A0A388K6J1"/>
<accession>A0A388K6J1</accession>
<gene>
    <name evidence="2" type="ORF">CBR_g51970</name>
</gene>
<evidence type="ECO:0000256" key="1">
    <source>
        <dbReference type="SAM" id="MobiDB-lite"/>
    </source>
</evidence>